<evidence type="ECO:0000313" key="1">
    <source>
        <dbReference type="EMBL" id="KUG02636.1"/>
    </source>
</evidence>
<proteinExistence type="predicted"/>
<dbReference type="EMBL" id="LNQE01001916">
    <property type="protein sequence ID" value="KUG02636.1"/>
    <property type="molecule type" value="Genomic_DNA"/>
</dbReference>
<sequence length="40" mass="4556">MESIDGLNLINGLLQKEQDISSDRGIVDLLHCLQDWQCNQ</sequence>
<organism evidence="1">
    <name type="scientific">hydrocarbon metagenome</name>
    <dbReference type="NCBI Taxonomy" id="938273"/>
    <lineage>
        <taxon>unclassified sequences</taxon>
        <taxon>metagenomes</taxon>
        <taxon>ecological metagenomes</taxon>
    </lineage>
</organism>
<accession>A0A0W8E1W1</accession>
<gene>
    <name evidence="1" type="ORF">ASZ90_020004</name>
</gene>
<protein>
    <submittedName>
        <fullName evidence="1">Uncharacterized protein</fullName>
    </submittedName>
</protein>
<comment type="caution">
    <text evidence="1">The sequence shown here is derived from an EMBL/GenBank/DDBJ whole genome shotgun (WGS) entry which is preliminary data.</text>
</comment>
<reference evidence="1" key="1">
    <citation type="journal article" date="2015" name="Proc. Natl. Acad. Sci. U.S.A.">
        <title>Networks of energetic and metabolic interactions define dynamics in microbial communities.</title>
        <authorList>
            <person name="Embree M."/>
            <person name="Liu J.K."/>
            <person name="Al-Bassam M.M."/>
            <person name="Zengler K."/>
        </authorList>
    </citation>
    <scope>NUCLEOTIDE SEQUENCE</scope>
</reference>
<dbReference type="AlphaFoldDB" id="A0A0W8E1W1"/>
<name>A0A0W8E1W1_9ZZZZ</name>